<gene>
    <name evidence="8" type="ORF">BAY60_34630</name>
</gene>
<dbReference type="Gene3D" id="2.40.50.100">
    <property type="match status" value="1"/>
</dbReference>
<evidence type="ECO:0000256" key="2">
    <source>
        <dbReference type="ARBA" id="ARBA00013263"/>
    </source>
</evidence>
<evidence type="ECO:0000256" key="6">
    <source>
        <dbReference type="ARBA" id="ARBA00023267"/>
    </source>
</evidence>
<dbReference type="PROSITE" id="PS50975">
    <property type="entry name" value="ATP_GRASP"/>
    <property type="match status" value="1"/>
</dbReference>
<dbReference type="InterPro" id="IPR005482">
    <property type="entry name" value="Biotin_COase_C"/>
</dbReference>
<dbReference type="PROSITE" id="PS00866">
    <property type="entry name" value="CPSASE_1"/>
    <property type="match status" value="1"/>
</dbReference>
<reference evidence="8 9" key="1">
    <citation type="submission" date="2016-07" db="EMBL/GenBank/DDBJ databases">
        <title>Draft genome sequence of Prauserella muralis DSM 45305, isolated from a mould-covered wall in an indoor environment.</title>
        <authorList>
            <person name="Ruckert C."/>
            <person name="Albersmeier A."/>
            <person name="Jiang C.-L."/>
            <person name="Jiang Y."/>
            <person name="Kalinowski J."/>
            <person name="Schneider O."/>
            <person name="Winkler A."/>
            <person name="Zotchev S.B."/>
        </authorList>
    </citation>
    <scope>NUCLEOTIDE SEQUENCE [LARGE SCALE GENOMIC DNA]</scope>
    <source>
        <strain evidence="8 9">DSM 45305</strain>
    </source>
</reference>
<evidence type="ECO:0000256" key="4">
    <source>
        <dbReference type="ARBA" id="ARBA00022741"/>
    </source>
</evidence>
<dbReference type="EMBL" id="MASW01000014">
    <property type="protein sequence ID" value="PXY17422.1"/>
    <property type="molecule type" value="Genomic_DNA"/>
</dbReference>
<dbReference type="PANTHER" id="PTHR18866">
    <property type="entry name" value="CARBOXYLASE:PYRUVATE/ACETYL-COA/PROPIONYL-COA CARBOXYLASE"/>
    <property type="match status" value="1"/>
</dbReference>
<dbReference type="SUPFAM" id="SSF56059">
    <property type="entry name" value="Glutathione synthetase ATP-binding domain-like"/>
    <property type="match status" value="1"/>
</dbReference>
<dbReference type="PANTHER" id="PTHR18866:SF33">
    <property type="entry name" value="METHYLCROTONOYL-COA CARBOXYLASE SUBUNIT ALPHA, MITOCHONDRIAL-RELATED"/>
    <property type="match status" value="1"/>
</dbReference>
<dbReference type="InterPro" id="IPR011054">
    <property type="entry name" value="Rudment_hybrid_motif"/>
</dbReference>
<comment type="cofactor">
    <cofactor evidence="1">
        <name>biotin</name>
        <dbReference type="ChEBI" id="CHEBI:57586"/>
    </cofactor>
</comment>
<dbReference type="GO" id="GO:0005524">
    <property type="term" value="F:ATP binding"/>
    <property type="evidence" value="ECO:0007669"/>
    <property type="project" value="UniProtKB-UniRule"/>
</dbReference>
<dbReference type="RefSeq" id="WP_112285712.1">
    <property type="nucleotide sequence ID" value="NZ_MASW01000014.1"/>
</dbReference>
<feature type="region of interest" description="Disordered" evidence="7">
    <location>
        <begin position="437"/>
        <end position="466"/>
    </location>
</feature>
<dbReference type="OrthoDB" id="9760256at2"/>
<dbReference type="AlphaFoldDB" id="A0A2V4AFH3"/>
<dbReference type="Pfam" id="PF00289">
    <property type="entry name" value="Biotin_carb_N"/>
    <property type="match status" value="1"/>
</dbReference>
<dbReference type="InterPro" id="IPR005481">
    <property type="entry name" value="BC-like_N"/>
</dbReference>
<dbReference type="CDD" id="cd06850">
    <property type="entry name" value="biotinyl_domain"/>
    <property type="match status" value="1"/>
</dbReference>
<dbReference type="SUPFAM" id="SSF51246">
    <property type="entry name" value="Rudiment single hybrid motif"/>
    <property type="match status" value="1"/>
</dbReference>
<dbReference type="InterPro" id="IPR000089">
    <property type="entry name" value="Biotin_lipoyl"/>
</dbReference>
<dbReference type="InterPro" id="IPR005479">
    <property type="entry name" value="CPAse_ATP-bd"/>
</dbReference>
<dbReference type="Gene3D" id="3.30.470.20">
    <property type="entry name" value="ATP-grasp fold, B domain"/>
    <property type="match status" value="1"/>
</dbReference>
<dbReference type="Pfam" id="PF00364">
    <property type="entry name" value="Biotin_lipoyl"/>
    <property type="match status" value="1"/>
</dbReference>
<keyword evidence="9" id="KW-1185">Reference proteome</keyword>
<feature type="compositionally biased region" description="Basic and acidic residues" evidence="7">
    <location>
        <begin position="437"/>
        <end position="446"/>
    </location>
</feature>
<dbReference type="GO" id="GO:0004075">
    <property type="term" value="F:biotin carboxylase activity"/>
    <property type="evidence" value="ECO:0007669"/>
    <property type="project" value="UniProtKB-EC"/>
</dbReference>
<dbReference type="SMART" id="SM00878">
    <property type="entry name" value="Biotin_carb_C"/>
    <property type="match status" value="1"/>
</dbReference>
<dbReference type="SUPFAM" id="SSF51230">
    <property type="entry name" value="Single hybrid motif"/>
    <property type="match status" value="1"/>
</dbReference>
<keyword evidence="4" id="KW-0547">Nucleotide-binding</keyword>
<organism evidence="8 9">
    <name type="scientific">Prauserella muralis</name>
    <dbReference type="NCBI Taxonomy" id="588067"/>
    <lineage>
        <taxon>Bacteria</taxon>
        <taxon>Bacillati</taxon>
        <taxon>Actinomycetota</taxon>
        <taxon>Actinomycetes</taxon>
        <taxon>Pseudonocardiales</taxon>
        <taxon>Pseudonocardiaceae</taxon>
        <taxon>Prauserella</taxon>
    </lineage>
</organism>
<dbReference type="InterPro" id="IPR016185">
    <property type="entry name" value="PreATP-grasp_dom_sf"/>
</dbReference>
<dbReference type="PROSITE" id="PS50968">
    <property type="entry name" value="BIOTINYL_LIPOYL"/>
    <property type="match status" value="1"/>
</dbReference>
<sequence>MFKSVLIANRGEIAVRVLRACRALGIRGIAVYSDADAAGLHVRLADKAVCIGPAPARESYLNARAILAAARKHHAEAVHPGYGLLAENAAFAQAVVDHGVAFIGPAPETIAEMGDKVAARAAAERAEVPVLPGTQALHDAEQATDAGADIGYPLLVKSSFGGGGRGMRVVRQPNELADAVRDAGKEAAAAFGRAELFLERYLPRPRHVEVQLLADAHGTVVHLGDRDCSVQRRHQKLVEEAPAPGLPEELRSRLTQAAVRLARETRYVGVGTIEFLVDPATAEFYFLEMNTRLQVEHGVTELTSGIDLVQEQILVASGEPLDVDQDAVRPRGHAIQARLVAEDPYAGFRPAPGTVHDLHLPTGPWLRLDFGIDAGDRVPAEYDSLFGKLLAWGPNRDTARRRLATALDELRVSGIPHTGDYLRTILERPDFLAARHDTGSVERDWQPDPAAQPLPTDVRTKPVRAPDPVSTREVSLHTDHGPVHVLVYGCGDHDPVTPPAPSPVGPRGTPYTESAESTGESRAPMDASVAKVLVTEGAQVAARDVLVVLEAMKMEIEITASHPGTVRQVLVSSGESVSAGAVLVTLDG</sequence>
<dbReference type="PROSITE" id="PS00867">
    <property type="entry name" value="CPSASE_2"/>
    <property type="match status" value="1"/>
</dbReference>
<dbReference type="FunFam" id="3.40.50.20:FF:000010">
    <property type="entry name" value="Propionyl-CoA carboxylase subunit alpha"/>
    <property type="match status" value="1"/>
</dbReference>
<accession>A0A2V4AFH3</accession>
<dbReference type="Pfam" id="PF02786">
    <property type="entry name" value="CPSase_L_D2"/>
    <property type="match status" value="1"/>
</dbReference>
<proteinExistence type="predicted"/>
<dbReference type="InterPro" id="IPR050856">
    <property type="entry name" value="Biotin_carboxylase_complex"/>
</dbReference>
<evidence type="ECO:0000313" key="9">
    <source>
        <dbReference type="Proteomes" id="UP000249915"/>
    </source>
</evidence>
<dbReference type="InterPro" id="IPR011764">
    <property type="entry name" value="Biotin_carboxylation_dom"/>
</dbReference>
<feature type="region of interest" description="Disordered" evidence="7">
    <location>
        <begin position="495"/>
        <end position="523"/>
    </location>
</feature>
<dbReference type="EC" id="6.3.4.14" evidence="2"/>
<evidence type="ECO:0000256" key="5">
    <source>
        <dbReference type="ARBA" id="ARBA00022840"/>
    </source>
</evidence>
<dbReference type="PROSITE" id="PS50979">
    <property type="entry name" value="BC"/>
    <property type="match status" value="1"/>
</dbReference>
<feature type="compositionally biased region" description="Polar residues" evidence="7">
    <location>
        <begin position="511"/>
        <end position="520"/>
    </location>
</feature>
<dbReference type="Proteomes" id="UP000249915">
    <property type="component" value="Unassembled WGS sequence"/>
</dbReference>
<dbReference type="InterPro" id="IPR011761">
    <property type="entry name" value="ATP-grasp"/>
</dbReference>
<name>A0A2V4AFH3_9PSEU</name>
<keyword evidence="5" id="KW-0067">ATP-binding</keyword>
<keyword evidence="3" id="KW-0436">Ligase</keyword>
<evidence type="ECO:0000313" key="8">
    <source>
        <dbReference type="EMBL" id="PXY17422.1"/>
    </source>
</evidence>
<protein>
    <recommendedName>
        <fullName evidence="2">biotin carboxylase</fullName>
        <ecNumber evidence="2">6.3.4.14</ecNumber>
    </recommendedName>
</protein>
<dbReference type="InterPro" id="IPR011053">
    <property type="entry name" value="Single_hybrid_motif"/>
</dbReference>
<evidence type="ECO:0000256" key="1">
    <source>
        <dbReference type="ARBA" id="ARBA00001953"/>
    </source>
</evidence>
<dbReference type="GO" id="GO:0046872">
    <property type="term" value="F:metal ion binding"/>
    <property type="evidence" value="ECO:0007669"/>
    <property type="project" value="InterPro"/>
</dbReference>
<evidence type="ECO:0000256" key="3">
    <source>
        <dbReference type="ARBA" id="ARBA00022598"/>
    </source>
</evidence>
<dbReference type="SUPFAM" id="SSF52440">
    <property type="entry name" value="PreATP-grasp domain"/>
    <property type="match status" value="1"/>
</dbReference>
<comment type="caution">
    <text evidence="8">The sequence shown here is derived from an EMBL/GenBank/DDBJ whole genome shotgun (WGS) entry which is preliminary data.</text>
</comment>
<keyword evidence="6" id="KW-0092">Biotin</keyword>
<evidence type="ECO:0000256" key="7">
    <source>
        <dbReference type="SAM" id="MobiDB-lite"/>
    </source>
</evidence>
<dbReference type="Pfam" id="PF02785">
    <property type="entry name" value="Biotin_carb_C"/>
    <property type="match status" value="1"/>
</dbReference>